<keyword evidence="5" id="KW-0472">Membrane</keyword>
<evidence type="ECO:0000256" key="1">
    <source>
        <dbReference type="ARBA" id="ARBA00004533"/>
    </source>
</evidence>
<name>A0ABU5IKQ7_9BURK</name>
<dbReference type="PANTHER" id="PTHR30606:SF10">
    <property type="entry name" value="PHOSPHATIDYLINOSITOL MANNOSIDE ACYLTRANSFERASE"/>
    <property type="match status" value="1"/>
</dbReference>
<evidence type="ECO:0000256" key="6">
    <source>
        <dbReference type="ARBA" id="ARBA00023315"/>
    </source>
</evidence>
<dbReference type="Proteomes" id="UP001293718">
    <property type="component" value="Unassembled WGS sequence"/>
</dbReference>
<dbReference type="CDD" id="cd07984">
    <property type="entry name" value="LPLAT_LABLAT-like"/>
    <property type="match status" value="1"/>
</dbReference>
<dbReference type="RefSeq" id="WP_322467191.1">
    <property type="nucleotide sequence ID" value="NZ_JAXOJX010000044.1"/>
</dbReference>
<dbReference type="PIRSF" id="PIRSF028561">
    <property type="entry name" value="Ac_Trasf"/>
    <property type="match status" value="1"/>
</dbReference>
<dbReference type="GO" id="GO:0016746">
    <property type="term" value="F:acyltransferase activity"/>
    <property type="evidence" value="ECO:0007669"/>
    <property type="project" value="UniProtKB-KW"/>
</dbReference>
<evidence type="ECO:0000256" key="4">
    <source>
        <dbReference type="ARBA" id="ARBA00022679"/>
    </source>
</evidence>
<dbReference type="InterPro" id="IPR004960">
    <property type="entry name" value="LipA_acyltrans"/>
</dbReference>
<proteinExistence type="predicted"/>
<evidence type="ECO:0000256" key="5">
    <source>
        <dbReference type="ARBA" id="ARBA00023136"/>
    </source>
</evidence>
<keyword evidence="3" id="KW-0997">Cell inner membrane</keyword>
<keyword evidence="6 7" id="KW-0012">Acyltransferase</keyword>
<evidence type="ECO:0000313" key="7">
    <source>
        <dbReference type="EMBL" id="MDZ5459471.1"/>
    </source>
</evidence>
<evidence type="ECO:0000256" key="2">
    <source>
        <dbReference type="ARBA" id="ARBA00022475"/>
    </source>
</evidence>
<gene>
    <name evidence="7" type="ORF">SM757_23095</name>
</gene>
<keyword evidence="2" id="KW-1003">Cell membrane</keyword>
<protein>
    <submittedName>
        <fullName evidence="7">Acyltransferase</fullName>
    </submittedName>
</protein>
<comment type="caution">
    <text evidence="7">The sequence shown here is derived from an EMBL/GenBank/DDBJ whole genome shotgun (WGS) entry which is preliminary data.</text>
</comment>
<keyword evidence="4" id="KW-0808">Transferase</keyword>
<dbReference type="Pfam" id="PF03279">
    <property type="entry name" value="Lip_A_acyltrans"/>
    <property type="match status" value="1"/>
</dbReference>
<comment type="subcellular location">
    <subcellularLocation>
        <location evidence="1">Cell inner membrane</location>
    </subcellularLocation>
</comment>
<evidence type="ECO:0000256" key="3">
    <source>
        <dbReference type="ARBA" id="ARBA00022519"/>
    </source>
</evidence>
<accession>A0ABU5IKQ7</accession>
<dbReference type="EMBL" id="JAXOJX010000044">
    <property type="protein sequence ID" value="MDZ5459471.1"/>
    <property type="molecule type" value="Genomic_DNA"/>
</dbReference>
<dbReference type="PANTHER" id="PTHR30606">
    <property type="entry name" value="LIPID A BIOSYNTHESIS LAUROYL ACYLTRANSFERASE"/>
    <property type="match status" value="1"/>
</dbReference>
<evidence type="ECO:0000313" key="8">
    <source>
        <dbReference type="Proteomes" id="UP001293718"/>
    </source>
</evidence>
<keyword evidence="8" id="KW-1185">Reference proteome</keyword>
<dbReference type="InterPro" id="IPR014548">
    <property type="entry name" value="Ac_Trasf"/>
</dbReference>
<reference evidence="7 8" key="1">
    <citation type="submission" date="2023-11" db="EMBL/GenBank/DDBJ databases">
        <title>Draft genome of Azohydromonas lata strain H1 (DSM1123), a polyhydroxyalkanoate producer.</title>
        <authorList>
            <person name="Traversa D."/>
            <person name="D'Addabbo P."/>
            <person name="Pazzani C."/>
            <person name="Manzari C."/>
            <person name="Chiara M."/>
            <person name="Scrascia M."/>
        </authorList>
    </citation>
    <scope>NUCLEOTIDE SEQUENCE [LARGE SCALE GENOMIC DNA]</scope>
    <source>
        <strain evidence="7 8">H1</strain>
    </source>
</reference>
<sequence>MNASPAAAPHWARIGESSFVLGMWLLYGVHRLLGRLPFRLCLYPVVAWYWATRPQARRASLQYLQRLQAAHDGAVCAAGTAPGLRHSLRHFLSFAETILDKMLAFSGRYPFSAVRFHGAEQVQALITRGQGGLFVTAHVGCLELCRALADRCPGLRLSVLVHTRHAERFNAMLRRLDPHSRVQLLQVTEVDATTAVLLAQRVQAGEFVAIAGDRVPVRLGKVARVPFLGHEAAFPVGPYVLAALLKCPLILLGCVREGAAHAVRFDVLAERVELPRARREAALVAQAAVFAQALERLLRRAPYEWFNFFPFWAQSGTAPSSHD</sequence>
<organism evidence="7 8">
    <name type="scientific">Azohydromonas lata</name>
    <dbReference type="NCBI Taxonomy" id="45677"/>
    <lineage>
        <taxon>Bacteria</taxon>
        <taxon>Pseudomonadati</taxon>
        <taxon>Pseudomonadota</taxon>
        <taxon>Betaproteobacteria</taxon>
        <taxon>Burkholderiales</taxon>
        <taxon>Sphaerotilaceae</taxon>
        <taxon>Azohydromonas</taxon>
    </lineage>
</organism>